<keyword evidence="2" id="KW-1185">Reference proteome</keyword>
<accession>A0AAN8XJS9</accession>
<protein>
    <submittedName>
        <fullName evidence="1">Uncharacterized protein</fullName>
    </submittedName>
</protein>
<gene>
    <name evidence="1" type="ORF">SK128_012085</name>
</gene>
<dbReference type="AlphaFoldDB" id="A0AAN8XJS9"/>
<feature type="non-terminal residue" evidence="1">
    <location>
        <position position="1"/>
    </location>
</feature>
<reference evidence="1 2" key="1">
    <citation type="submission" date="2023-11" db="EMBL/GenBank/DDBJ databases">
        <title>Halocaridina rubra genome assembly.</title>
        <authorList>
            <person name="Smith C."/>
        </authorList>
    </citation>
    <scope>NUCLEOTIDE SEQUENCE [LARGE SCALE GENOMIC DNA]</scope>
    <source>
        <strain evidence="1">EP-1</strain>
        <tissue evidence="1">Whole</tissue>
    </source>
</reference>
<organism evidence="1 2">
    <name type="scientific">Halocaridina rubra</name>
    <name type="common">Hawaiian red shrimp</name>
    <dbReference type="NCBI Taxonomy" id="373956"/>
    <lineage>
        <taxon>Eukaryota</taxon>
        <taxon>Metazoa</taxon>
        <taxon>Ecdysozoa</taxon>
        <taxon>Arthropoda</taxon>
        <taxon>Crustacea</taxon>
        <taxon>Multicrustacea</taxon>
        <taxon>Malacostraca</taxon>
        <taxon>Eumalacostraca</taxon>
        <taxon>Eucarida</taxon>
        <taxon>Decapoda</taxon>
        <taxon>Pleocyemata</taxon>
        <taxon>Caridea</taxon>
        <taxon>Atyoidea</taxon>
        <taxon>Atyidae</taxon>
        <taxon>Halocaridina</taxon>
    </lineage>
</organism>
<sequence>YYPPLRYPFFSTVRLVQVVTTVGQENLHRVATGQGNGATASFSFAPSGRVYSDLEK</sequence>
<evidence type="ECO:0000313" key="2">
    <source>
        <dbReference type="Proteomes" id="UP001381693"/>
    </source>
</evidence>
<dbReference type="EMBL" id="JAXCGZ010005844">
    <property type="protein sequence ID" value="KAK7080624.1"/>
    <property type="molecule type" value="Genomic_DNA"/>
</dbReference>
<feature type="non-terminal residue" evidence="1">
    <location>
        <position position="56"/>
    </location>
</feature>
<name>A0AAN8XJS9_HALRR</name>
<evidence type="ECO:0000313" key="1">
    <source>
        <dbReference type="EMBL" id="KAK7080624.1"/>
    </source>
</evidence>
<proteinExistence type="predicted"/>
<dbReference type="Proteomes" id="UP001381693">
    <property type="component" value="Unassembled WGS sequence"/>
</dbReference>
<comment type="caution">
    <text evidence="1">The sequence shown here is derived from an EMBL/GenBank/DDBJ whole genome shotgun (WGS) entry which is preliminary data.</text>
</comment>